<organism evidence="2 3">
    <name type="scientific">Batillaria attramentaria</name>
    <dbReference type="NCBI Taxonomy" id="370345"/>
    <lineage>
        <taxon>Eukaryota</taxon>
        <taxon>Metazoa</taxon>
        <taxon>Spiralia</taxon>
        <taxon>Lophotrochozoa</taxon>
        <taxon>Mollusca</taxon>
        <taxon>Gastropoda</taxon>
        <taxon>Caenogastropoda</taxon>
        <taxon>Sorbeoconcha</taxon>
        <taxon>Cerithioidea</taxon>
        <taxon>Batillariidae</taxon>
        <taxon>Batillaria</taxon>
    </lineage>
</organism>
<dbReference type="EMBL" id="JACVVK020000201">
    <property type="protein sequence ID" value="KAK7484974.1"/>
    <property type="molecule type" value="Genomic_DNA"/>
</dbReference>
<comment type="caution">
    <text evidence="2">The sequence shown here is derived from an EMBL/GenBank/DDBJ whole genome shotgun (WGS) entry which is preliminary data.</text>
</comment>
<gene>
    <name evidence="2" type="ORF">BaRGS_00023752</name>
</gene>
<reference evidence="2 3" key="1">
    <citation type="journal article" date="2023" name="Sci. Data">
        <title>Genome assembly of the Korean intertidal mud-creeper Batillaria attramentaria.</title>
        <authorList>
            <person name="Patra A.K."/>
            <person name="Ho P.T."/>
            <person name="Jun S."/>
            <person name="Lee S.J."/>
            <person name="Kim Y."/>
            <person name="Won Y.J."/>
        </authorList>
    </citation>
    <scope>NUCLEOTIDE SEQUENCE [LARGE SCALE GENOMIC DNA]</scope>
    <source>
        <strain evidence="2">Wonlab-2016</strain>
    </source>
</reference>
<sequence>MNWLIHDQLLNSQFLETKAAPFPTEVDDQGNDPPPNSYSPFGPTSFFLTEVVEHFTHELTSAPVHVVMPCTCMFEEILQETPREFSTKSVNAEMDSWGCFHKPGHEDAQALTTVNL</sequence>
<name>A0ABD0KCY0_9CAEN</name>
<evidence type="ECO:0000256" key="1">
    <source>
        <dbReference type="SAM" id="MobiDB-lite"/>
    </source>
</evidence>
<protein>
    <submittedName>
        <fullName evidence="2">Uncharacterized protein</fullName>
    </submittedName>
</protein>
<accession>A0ABD0KCY0</accession>
<evidence type="ECO:0000313" key="3">
    <source>
        <dbReference type="Proteomes" id="UP001519460"/>
    </source>
</evidence>
<proteinExistence type="predicted"/>
<feature type="region of interest" description="Disordered" evidence="1">
    <location>
        <begin position="20"/>
        <end position="39"/>
    </location>
</feature>
<dbReference type="AlphaFoldDB" id="A0ABD0KCY0"/>
<dbReference type="Proteomes" id="UP001519460">
    <property type="component" value="Unassembled WGS sequence"/>
</dbReference>
<keyword evidence="3" id="KW-1185">Reference proteome</keyword>
<evidence type="ECO:0000313" key="2">
    <source>
        <dbReference type="EMBL" id="KAK7484974.1"/>
    </source>
</evidence>